<dbReference type="Gene3D" id="2.60.120.620">
    <property type="entry name" value="q2cbj1_9rhob like domain"/>
    <property type="match status" value="1"/>
</dbReference>
<dbReference type="Proteomes" id="UP001499854">
    <property type="component" value="Unassembled WGS sequence"/>
</dbReference>
<evidence type="ECO:0000313" key="2">
    <source>
        <dbReference type="Proteomes" id="UP001499854"/>
    </source>
</evidence>
<proteinExistence type="predicted"/>
<dbReference type="Pfam" id="PF05721">
    <property type="entry name" value="PhyH"/>
    <property type="match status" value="1"/>
</dbReference>
<comment type="caution">
    <text evidence="1">The sequence shown here is derived from an EMBL/GenBank/DDBJ whole genome shotgun (WGS) entry which is preliminary data.</text>
</comment>
<dbReference type="PANTHER" id="PTHR20883">
    <property type="entry name" value="PHYTANOYL-COA DIOXYGENASE DOMAIN CONTAINING 1"/>
    <property type="match status" value="1"/>
</dbReference>
<organism evidence="1 2">
    <name type="scientific">Catenulispora subtropica</name>
    <dbReference type="NCBI Taxonomy" id="450798"/>
    <lineage>
        <taxon>Bacteria</taxon>
        <taxon>Bacillati</taxon>
        <taxon>Actinomycetota</taxon>
        <taxon>Actinomycetes</taxon>
        <taxon>Catenulisporales</taxon>
        <taxon>Catenulisporaceae</taxon>
        <taxon>Catenulispora</taxon>
    </lineage>
</organism>
<sequence>MTAETTDALRGRFALTDDEAALLPTDAEVQAYAERGWYLTGKLFSDEEIDTLTAAVDRYYGGERSRRLPVRPPKLAAWKPEDGPVQRHNDYVHYESDAIAEILCKPLIGAVAARLARAEEIRVFQSTLIYKPPVAGEPTNVVPWHFDRHYWASCTSERMLTAFIPFHDCDEEMGTITMVDGSHLWEEVGREDSMVKHFAERDKADLERVLAKNAAHNGAEVHKIPMIIPKGHMSFHHCRTYHGSGPNLSPRPRQAISFHLQDGANEFQRFALSDGSFAAYNHDVVVRQTPDGRPDYADPDICPVLWRN</sequence>
<keyword evidence="2" id="KW-1185">Reference proteome</keyword>
<gene>
    <name evidence="1" type="ORF">GCM10009838_53400</name>
</gene>
<name>A0ABN2SDK1_9ACTN</name>
<dbReference type="RefSeq" id="WP_344659861.1">
    <property type="nucleotide sequence ID" value="NZ_BAAAQM010000033.1"/>
</dbReference>
<dbReference type="PANTHER" id="PTHR20883:SF48">
    <property type="entry name" value="ECTOINE DIOXYGENASE"/>
    <property type="match status" value="1"/>
</dbReference>
<reference evidence="1 2" key="1">
    <citation type="journal article" date="2019" name="Int. J. Syst. Evol. Microbiol.">
        <title>The Global Catalogue of Microorganisms (GCM) 10K type strain sequencing project: providing services to taxonomists for standard genome sequencing and annotation.</title>
        <authorList>
            <consortium name="The Broad Institute Genomics Platform"/>
            <consortium name="The Broad Institute Genome Sequencing Center for Infectious Disease"/>
            <person name="Wu L."/>
            <person name="Ma J."/>
        </authorList>
    </citation>
    <scope>NUCLEOTIDE SEQUENCE [LARGE SCALE GENOMIC DNA]</scope>
    <source>
        <strain evidence="1 2">JCM 16013</strain>
    </source>
</reference>
<accession>A0ABN2SDK1</accession>
<protein>
    <recommendedName>
        <fullName evidence="3">Phytanoyl-CoA dioxygenase</fullName>
    </recommendedName>
</protein>
<dbReference type="InterPro" id="IPR008775">
    <property type="entry name" value="Phytyl_CoA_dOase-like"/>
</dbReference>
<dbReference type="EMBL" id="BAAAQM010000033">
    <property type="protein sequence ID" value="GAA1984683.1"/>
    <property type="molecule type" value="Genomic_DNA"/>
</dbReference>
<evidence type="ECO:0008006" key="3">
    <source>
        <dbReference type="Google" id="ProtNLM"/>
    </source>
</evidence>
<evidence type="ECO:0000313" key="1">
    <source>
        <dbReference type="EMBL" id="GAA1984683.1"/>
    </source>
</evidence>
<dbReference type="SUPFAM" id="SSF51197">
    <property type="entry name" value="Clavaminate synthase-like"/>
    <property type="match status" value="1"/>
</dbReference>